<sequence length="227" mass="24375">MTTVASPSSLRISPPDLTFSPSKTRSYTKVGRLTLSYPADAAGSNPVQHLGFKFKTNAPDRYSVKPVLGVLAPGAQVDVYVRCEGFGVHMGDRFLVQIATLTEEEAGSLNARTWRELGEDRLGSTFIPCVGGPDNVSVLLGQAHPGDNTASLPRRRASPRSEEDMASDEDLTTPTDSPDPLQDAGLIMAHREKGSKPKVPLLVVSCACLLLGFLVPTFHPFQLLSTD</sequence>
<reference evidence="5" key="1">
    <citation type="journal article" date="2018" name="Nat. Microbiol.">
        <title>Leveraging single-cell genomics to expand the fungal tree of life.</title>
        <authorList>
            <person name="Ahrendt S.R."/>
            <person name="Quandt C.A."/>
            <person name="Ciobanu D."/>
            <person name="Clum A."/>
            <person name="Salamov A."/>
            <person name="Andreopoulos B."/>
            <person name="Cheng J.F."/>
            <person name="Woyke T."/>
            <person name="Pelin A."/>
            <person name="Henrissat B."/>
            <person name="Reynolds N.K."/>
            <person name="Benny G.L."/>
            <person name="Smith M.E."/>
            <person name="James T.Y."/>
            <person name="Grigoriev I.V."/>
        </authorList>
    </citation>
    <scope>NUCLEOTIDE SEQUENCE [LARGE SCALE GENOMIC DNA]</scope>
</reference>
<feature type="domain" description="MSP" evidence="3">
    <location>
        <begin position="9"/>
        <end position="132"/>
    </location>
</feature>
<dbReference type="InterPro" id="IPR013783">
    <property type="entry name" value="Ig-like_fold"/>
</dbReference>
<dbReference type="OrthoDB" id="75724at2759"/>
<gene>
    <name evidence="4" type="ORF">BJ684DRAFT_18277</name>
</gene>
<evidence type="ECO:0000313" key="4">
    <source>
        <dbReference type="EMBL" id="RKP15398.1"/>
    </source>
</evidence>
<evidence type="ECO:0000259" key="3">
    <source>
        <dbReference type="PROSITE" id="PS50202"/>
    </source>
</evidence>
<evidence type="ECO:0000256" key="1">
    <source>
        <dbReference type="SAM" id="MobiDB-lite"/>
    </source>
</evidence>
<evidence type="ECO:0000256" key="2">
    <source>
        <dbReference type="SAM" id="Phobius"/>
    </source>
</evidence>
<dbReference type="InterPro" id="IPR000535">
    <property type="entry name" value="MSP_dom"/>
</dbReference>
<protein>
    <recommendedName>
        <fullName evidence="3">MSP domain-containing protein</fullName>
    </recommendedName>
</protein>
<feature type="region of interest" description="Disordered" evidence="1">
    <location>
        <begin position="140"/>
        <end position="183"/>
    </location>
</feature>
<evidence type="ECO:0000313" key="5">
    <source>
        <dbReference type="Proteomes" id="UP000267251"/>
    </source>
</evidence>
<dbReference type="Gene3D" id="2.60.40.10">
    <property type="entry name" value="Immunoglobulins"/>
    <property type="match status" value="1"/>
</dbReference>
<keyword evidence="2" id="KW-1133">Transmembrane helix</keyword>
<dbReference type="SUPFAM" id="SSF49354">
    <property type="entry name" value="PapD-like"/>
    <property type="match status" value="1"/>
</dbReference>
<proteinExistence type="predicted"/>
<keyword evidence="5" id="KW-1185">Reference proteome</keyword>
<keyword evidence="2" id="KW-0472">Membrane</keyword>
<accession>A0A4P9Y8H1</accession>
<dbReference type="PROSITE" id="PS50202">
    <property type="entry name" value="MSP"/>
    <property type="match status" value="1"/>
</dbReference>
<dbReference type="AlphaFoldDB" id="A0A4P9Y8H1"/>
<name>A0A4P9Y8H1_9FUNG</name>
<dbReference type="EMBL" id="KZ987735">
    <property type="protein sequence ID" value="RKP15398.1"/>
    <property type="molecule type" value="Genomic_DNA"/>
</dbReference>
<dbReference type="Pfam" id="PF00635">
    <property type="entry name" value="Motile_Sperm"/>
    <property type="match status" value="1"/>
</dbReference>
<dbReference type="InterPro" id="IPR008962">
    <property type="entry name" value="PapD-like_sf"/>
</dbReference>
<organism evidence="4 5">
    <name type="scientific">Piptocephalis cylindrospora</name>
    <dbReference type="NCBI Taxonomy" id="1907219"/>
    <lineage>
        <taxon>Eukaryota</taxon>
        <taxon>Fungi</taxon>
        <taxon>Fungi incertae sedis</taxon>
        <taxon>Zoopagomycota</taxon>
        <taxon>Zoopagomycotina</taxon>
        <taxon>Zoopagomycetes</taxon>
        <taxon>Zoopagales</taxon>
        <taxon>Piptocephalidaceae</taxon>
        <taxon>Piptocephalis</taxon>
    </lineage>
</organism>
<keyword evidence="2" id="KW-0812">Transmembrane</keyword>
<feature type="transmembrane region" description="Helical" evidence="2">
    <location>
        <begin position="199"/>
        <end position="218"/>
    </location>
</feature>
<dbReference type="Proteomes" id="UP000267251">
    <property type="component" value="Unassembled WGS sequence"/>
</dbReference>